<dbReference type="PANTHER" id="PTHR34300:SF1">
    <property type="entry name" value="QUEUOSINE PRECURSOR TRANSPORTER"/>
    <property type="match status" value="1"/>
</dbReference>
<feature type="transmembrane region" description="Helical" evidence="1">
    <location>
        <begin position="58"/>
        <end position="77"/>
    </location>
</feature>
<dbReference type="Pfam" id="PF02592">
    <property type="entry name" value="Vut_1"/>
    <property type="match status" value="1"/>
</dbReference>
<keyword evidence="1" id="KW-0812">Transmembrane</keyword>
<dbReference type="RefSeq" id="WP_075001215.1">
    <property type="nucleotide sequence ID" value="NZ_FOGO01000007.1"/>
</dbReference>
<dbReference type="PANTHER" id="PTHR34300">
    <property type="entry name" value="QUEUOSINE PRECURSOR TRANSPORTER-RELATED"/>
    <property type="match status" value="1"/>
</dbReference>
<evidence type="ECO:0000256" key="1">
    <source>
        <dbReference type="SAM" id="Phobius"/>
    </source>
</evidence>
<keyword evidence="1" id="KW-0472">Membrane</keyword>
<evidence type="ECO:0008006" key="4">
    <source>
        <dbReference type="Google" id="ProtNLM"/>
    </source>
</evidence>
<evidence type="ECO:0000313" key="2">
    <source>
        <dbReference type="EMBL" id="SES04119.1"/>
    </source>
</evidence>
<keyword evidence="3" id="KW-1185">Reference proteome</keyword>
<proteinExistence type="predicted"/>
<dbReference type="Proteomes" id="UP000182841">
    <property type="component" value="Unassembled WGS sequence"/>
</dbReference>
<dbReference type="AlphaFoldDB" id="A0A1H9U412"/>
<accession>A0A1H9U412</accession>
<name>A0A1H9U412_9ACTN</name>
<protein>
    <recommendedName>
        <fullName evidence="4">Beta-carotene 15,15'-monooxygenase</fullName>
    </recommendedName>
</protein>
<evidence type="ECO:0000313" key="3">
    <source>
        <dbReference type="Proteomes" id="UP000182841"/>
    </source>
</evidence>
<keyword evidence="1" id="KW-1133">Transmembrane helix</keyword>
<dbReference type="OrthoDB" id="9155154at2"/>
<dbReference type="EMBL" id="FOGO01000007">
    <property type="protein sequence ID" value="SES04119.1"/>
    <property type="molecule type" value="Genomic_DNA"/>
</dbReference>
<gene>
    <name evidence="2" type="ORF">SAMN05421870_107304</name>
</gene>
<reference evidence="3" key="1">
    <citation type="submission" date="2016-10" db="EMBL/GenBank/DDBJ databases">
        <authorList>
            <person name="Varghese N."/>
            <person name="Submissions S."/>
        </authorList>
    </citation>
    <scope>NUCLEOTIDE SEQUENCE [LARGE SCALE GENOMIC DNA]</scope>
    <source>
        <strain evidence="3">CGMCC 4.6825</strain>
    </source>
</reference>
<feature type="transmembrane region" description="Helical" evidence="1">
    <location>
        <begin position="140"/>
        <end position="161"/>
    </location>
</feature>
<dbReference type="InterPro" id="IPR003744">
    <property type="entry name" value="YhhQ"/>
</dbReference>
<organism evidence="2 3">
    <name type="scientific">Streptomyces qinglanensis</name>
    <dbReference type="NCBI Taxonomy" id="943816"/>
    <lineage>
        <taxon>Bacteria</taxon>
        <taxon>Bacillati</taxon>
        <taxon>Actinomycetota</taxon>
        <taxon>Actinomycetes</taxon>
        <taxon>Kitasatosporales</taxon>
        <taxon>Streptomycetaceae</taxon>
        <taxon>Streptomyces</taxon>
    </lineage>
</organism>
<feature type="transmembrane region" description="Helical" evidence="1">
    <location>
        <begin position="32"/>
        <end position="51"/>
    </location>
</feature>
<sequence>MISVRASVALTAYVATIPAANMLVTHVGAVPVGFGYAAPAGVYMVGLALVLRDLAREAAGRAAILAAIATGAVLSWLLATPELAIASTAAFALSETLDYAVYEPLRRRGLLVAMAASNAVGLLADSVVFLWLAFGSLAFLPGQLVGKAWMTAAAITVIFAWRARRPEATA</sequence>